<evidence type="ECO:0000313" key="7">
    <source>
        <dbReference type="Proteomes" id="UP000308197"/>
    </source>
</evidence>
<keyword evidence="7" id="KW-1185">Reference proteome</keyword>
<evidence type="ECO:0000313" key="6">
    <source>
        <dbReference type="EMBL" id="TFK88737.1"/>
    </source>
</evidence>
<dbReference type="Gene3D" id="6.10.140.2220">
    <property type="match status" value="1"/>
</dbReference>
<reference evidence="6 7" key="1">
    <citation type="journal article" date="2019" name="Nat. Ecol. Evol.">
        <title>Megaphylogeny resolves global patterns of mushroom evolution.</title>
        <authorList>
            <person name="Varga T."/>
            <person name="Krizsan K."/>
            <person name="Foldi C."/>
            <person name="Dima B."/>
            <person name="Sanchez-Garcia M."/>
            <person name="Sanchez-Ramirez S."/>
            <person name="Szollosi G.J."/>
            <person name="Szarkandi J.G."/>
            <person name="Papp V."/>
            <person name="Albert L."/>
            <person name="Andreopoulos W."/>
            <person name="Angelini C."/>
            <person name="Antonin V."/>
            <person name="Barry K.W."/>
            <person name="Bougher N.L."/>
            <person name="Buchanan P."/>
            <person name="Buyck B."/>
            <person name="Bense V."/>
            <person name="Catcheside P."/>
            <person name="Chovatia M."/>
            <person name="Cooper J."/>
            <person name="Damon W."/>
            <person name="Desjardin D."/>
            <person name="Finy P."/>
            <person name="Geml J."/>
            <person name="Haridas S."/>
            <person name="Hughes K."/>
            <person name="Justo A."/>
            <person name="Karasinski D."/>
            <person name="Kautmanova I."/>
            <person name="Kiss B."/>
            <person name="Kocsube S."/>
            <person name="Kotiranta H."/>
            <person name="LaButti K.M."/>
            <person name="Lechner B.E."/>
            <person name="Liimatainen K."/>
            <person name="Lipzen A."/>
            <person name="Lukacs Z."/>
            <person name="Mihaltcheva S."/>
            <person name="Morgado L.N."/>
            <person name="Niskanen T."/>
            <person name="Noordeloos M.E."/>
            <person name="Ohm R.A."/>
            <person name="Ortiz-Santana B."/>
            <person name="Ovrebo C."/>
            <person name="Racz N."/>
            <person name="Riley R."/>
            <person name="Savchenko A."/>
            <person name="Shiryaev A."/>
            <person name="Soop K."/>
            <person name="Spirin V."/>
            <person name="Szebenyi C."/>
            <person name="Tomsovsky M."/>
            <person name="Tulloss R.E."/>
            <person name="Uehling J."/>
            <person name="Grigoriev I.V."/>
            <person name="Vagvolgyi C."/>
            <person name="Papp T."/>
            <person name="Martin F.M."/>
            <person name="Miettinen O."/>
            <person name="Hibbett D.S."/>
            <person name="Nagy L.G."/>
        </authorList>
    </citation>
    <scope>NUCLEOTIDE SEQUENCE [LARGE SCALE GENOMIC DNA]</scope>
    <source>
        <strain evidence="6 7">HHB13444</strain>
    </source>
</reference>
<protein>
    <recommendedName>
        <fullName evidence="5">MYND-type domain-containing protein</fullName>
    </recommendedName>
</protein>
<name>A0A5C3PI24_9APHY</name>
<keyword evidence="3" id="KW-0862">Zinc</keyword>
<keyword evidence="1" id="KW-0479">Metal-binding</keyword>
<gene>
    <name evidence="6" type="ORF">K466DRAFT_598383</name>
</gene>
<feature type="domain" description="MYND-type" evidence="5">
    <location>
        <begin position="24"/>
        <end position="66"/>
    </location>
</feature>
<dbReference type="Pfam" id="PF01753">
    <property type="entry name" value="zf-MYND"/>
    <property type="match status" value="1"/>
</dbReference>
<sequence length="327" mass="37175">MADSVPDTDTDILDHSVWATIHHCTHCGKEPAIGQKLKQCAGCLAAPTYCGIECQRADWPVHRLAFHDPSLKYGFSYEIPQANDPERRRVSRLAADFLEVHKWAISTAALATRVLHHGISLDGCPKDRVLLCDFDDRWPVGLSRRYVWDNIQLVPVDKWLEVICSLGSTRMTKIKRTFENARERADALYGRTPGYLGTLPIVFNLNTFVILWHINPQFKPTHPNPLPPRELLACRPALEDMRRLCMSCVNRGVVLRCPWGNAVSGGVALPGRFVRSEGRPIWKQYIDSWVDYKKALRRYPEVAQAFKGPFVSRMEPGLIMGLTDQFR</sequence>
<dbReference type="GO" id="GO:0008270">
    <property type="term" value="F:zinc ion binding"/>
    <property type="evidence" value="ECO:0007669"/>
    <property type="project" value="UniProtKB-KW"/>
</dbReference>
<evidence type="ECO:0000256" key="2">
    <source>
        <dbReference type="ARBA" id="ARBA00022771"/>
    </source>
</evidence>
<accession>A0A5C3PI24</accession>
<proteinExistence type="predicted"/>
<evidence type="ECO:0000256" key="4">
    <source>
        <dbReference type="PROSITE-ProRule" id="PRU00134"/>
    </source>
</evidence>
<dbReference type="AlphaFoldDB" id="A0A5C3PI24"/>
<evidence type="ECO:0000256" key="3">
    <source>
        <dbReference type="ARBA" id="ARBA00022833"/>
    </source>
</evidence>
<organism evidence="6 7">
    <name type="scientific">Polyporus arcularius HHB13444</name>
    <dbReference type="NCBI Taxonomy" id="1314778"/>
    <lineage>
        <taxon>Eukaryota</taxon>
        <taxon>Fungi</taxon>
        <taxon>Dikarya</taxon>
        <taxon>Basidiomycota</taxon>
        <taxon>Agaricomycotina</taxon>
        <taxon>Agaricomycetes</taxon>
        <taxon>Polyporales</taxon>
        <taxon>Polyporaceae</taxon>
        <taxon>Polyporus</taxon>
    </lineage>
</organism>
<evidence type="ECO:0000259" key="5">
    <source>
        <dbReference type="PROSITE" id="PS50865"/>
    </source>
</evidence>
<dbReference type="PROSITE" id="PS50865">
    <property type="entry name" value="ZF_MYND_2"/>
    <property type="match status" value="1"/>
</dbReference>
<dbReference type="Proteomes" id="UP000308197">
    <property type="component" value="Unassembled WGS sequence"/>
</dbReference>
<dbReference type="SUPFAM" id="SSF144232">
    <property type="entry name" value="HIT/MYND zinc finger-like"/>
    <property type="match status" value="1"/>
</dbReference>
<dbReference type="EMBL" id="ML211101">
    <property type="protein sequence ID" value="TFK88737.1"/>
    <property type="molecule type" value="Genomic_DNA"/>
</dbReference>
<dbReference type="InterPro" id="IPR002893">
    <property type="entry name" value="Znf_MYND"/>
</dbReference>
<evidence type="ECO:0000256" key="1">
    <source>
        <dbReference type="ARBA" id="ARBA00022723"/>
    </source>
</evidence>
<keyword evidence="2 4" id="KW-0863">Zinc-finger</keyword>
<dbReference type="InParanoid" id="A0A5C3PI24"/>